<dbReference type="EnsemblMetazoa" id="XM_022797691">
    <property type="protein sequence ID" value="XP_022653426"/>
    <property type="gene ID" value="LOC111247116"/>
</dbReference>
<dbReference type="AlphaFoldDB" id="A0A7M7JK48"/>
<organism evidence="2 3">
    <name type="scientific">Varroa destructor</name>
    <name type="common">Honeybee mite</name>
    <dbReference type="NCBI Taxonomy" id="109461"/>
    <lineage>
        <taxon>Eukaryota</taxon>
        <taxon>Metazoa</taxon>
        <taxon>Ecdysozoa</taxon>
        <taxon>Arthropoda</taxon>
        <taxon>Chelicerata</taxon>
        <taxon>Arachnida</taxon>
        <taxon>Acari</taxon>
        <taxon>Parasitiformes</taxon>
        <taxon>Mesostigmata</taxon>
        <taxon>Gamasina</taxon>
        <taxon>Dermanyssoidea</taxon>
        <taxon>Varroidae</taxon>
        <taxon>Varroa</taxon>
    </lineage>
</organism>
<dbReference type="GO" id="GO:0005549">
    <property type="term" value="F:odorant binding"/>
    <property type="evidence" value="ECO:0007669"/>
    <property type="project" value="InterPro"/>
</dbReference>
<dbReference type="KEGG" id="vde:111247116"/>
<evidence type="ECO:0000313" key="2">
    <source>
        <dbReference type="EnsemblMetazoa" id="XP_022653426"/>
    </source>
</evidence>
<protein>
    <submittedName>
        <fullName evidence="2">Uncharacterized protein</fullName>
    </submittedName>
</protein>
<dbReference type="RefSeq" id="XP_022653425.1">
    <property type="nucleotide sequence ID" value="XM_022797690.1"/>
</dbReference>
<sequence>MMIPPWFQRNSGLPYIIVILLGITLEAQFGFSETVNMDQYKFHMSKVLSLYMNGFNVHQLGTILVSMAYSFSPAEDRPVVEQCLGQHDNETVTELIKCYMEKTNMMDSDKKCNLTKLKEFITVKMAAAPPIAVAVLQKYAECVCQISGAEGMICAQQKTMDYVRTLCSAIVGDE</sequence>
<dbReference type="InterPro" id="IPR036728">
    <property type="entry name" value="PBP_GOBP_sf"/>
</dbReference>
<keyword evidence="1" id="KW-0812">Transmembrane</keyword>
<keyword evidence="3" id="KW-1185">Reference proteome</keyword>
<dbReference type="RefSeq" id="XP_022653424.1">
    <property type="nucleotide sequence ID" value="XM_022797689.1"/>
</dbReference>
<dbReference type="GeneID" id="111247116"/>
<evidence type="ECO:0000313" key="3">
    <source>
        <dbReference type="Proteomes" id="UP000594260"/>
    </source>
</evidence>
<dbReference type="EnsemblMetazoa" id="XM_022797689">
    <property type="protein sequence ID" value="XP_022653424"/>
    <property type="gene ID" value="LOC111247116"/>
</dbReference>
<dbReference type="OrthoDB" id="6500947at2759"/>
<dbReference type="EnsemblMetazoa" id="XM_022797690">
    <property type="protein sequence ID" value="XP_022653425"/>
    <property type="gene ID" value="LOC111247116"/>
</dbReference>
<evidence type="ECO:0000256" key="1">
    <source>
        <dbReference type="SAM" id="Phobius"/>
    </source>
</evidence>
<dbReference type="RefSeq" id="XP_022653427.1">
    <property type="nucleotide sequence ID" value="XM_022797692.1"/>
</dbReference>
<proteinExistence type="predicted"/>
<dbReference type="RefSeq" id="XP_022653426.1">
    <property type="nucleotide sequence ID" value="XM_022797691.1"/>
</dbReference>
<dbReference type="EnsemblMetazoa" id="XM_022797692">
    <property type="protein sequence ID" value="XP_022653427"/>
    <property type="gene ID" value="LOC111247116"/>
</dbReference>
<accession>A0A7M7JK48</accession>
<name>A0A7M7JK48_VARDE</name>
<feature type="transmembrane region" description="Helical" evidence="1">
    <location>
        <begin position="12"/>
        <end position="31"/>
    </location>
</feature>
<dbReference type="Proteomes" id="UP000594260">
    <property type="component" value="Unplaced"/>
</dbReference>
<feature type="transmembrane region" description="Helical" evidence="1">
    <location>
        <begin position="51"/>
        <end position="71"/>
    </location>
</feature>
<dbReference type="InParanoid" id="A0A7M7JK48"/>
<reference evidence="2" key="1">
    <citation type="submission" date="2021-01" db="UniProtKB">
        <authorList>
            <consortium name="EnsemblMetazoa"/>
        </authorList>
    </citation>
    <scope>IDENTIFICATION</scope>
</reference>
<keyword evidence="1" id="KW-1133">Transmembrane helix</keyword>
<dbReference type="SUPFAM" id="SSF47565">
    <property type="entry name" value="Insect pheromone/odorant-binding proteins"/>
    <property type="match status" value="1"/>
</dbReference>
<keyword evidence="1" id="KW-0472">Membrane</keyword>